<evidence type="ECO:0000313" key="9">
    <source>
        <dbReference type="Proteomes" id="UP000566819"/>
    </source>
</evidence>
<gene>
    <name evidence="8" type="ORF">G7Y89_g3982</name>
</gene>
<keyword evidence="9" id="KW-1185">Reference proteome</keyword>
<comment type="similarity">
    <text evidence="5">Belongs to the SAT4 family.</text>
</comment>
<dbReference type="Proteomes" id="UP000566819">
    <property type="component" value="Unassembled WGS sequence"/>
</dbReference>
<organism evidence="8 9">
    <name type="scientific">Cudoniella acicularis</name>
    <dbReference type="NCBI Taxonomy" id="354080"/>
    <lineage>
        <taxon>Eukaryota</taxon>
        <taxon>Fungi</taxon>
        <taxon>Dikarya</taxon>
        <taxon>Ascomycota</taxon>
        <taxon>Pezizomycotina</taxon>
        <taxon>Leotiomycetes</taxon>
        <taxon>Helotiales</taxon>
        <taxon>Tricladiaceae</taxon>
        <taxon>Cudoniella</taxon>
    </lineage>
</organism>
<dbReference type="InterPro" id="IPR049326">
    <property type="entry name" value="Rhodopsin_dom_fungi"/>
</dbReference>
<evidence type="ECO:0000256" key="2">
    <source>
        <dbReference type="ARBA" id="ARBA00022692"/>
    </source>
</evidence>
<evidence type="ECO:0000256" key="3">
    <source>
        <dbReference type="ARBA" id="ARBA00022989"/>
    </source>
</evidence>
<proteinExistence type="inferred from homology"/>
<dbReference type="OrthoDB" id="3546995at2759"/>
<protein>
    <recommendedName>
        <fullName evidence="7">Rhodopsin domain-containing protein</fullName>
    </recommendedName>
</protein>
<comment type="caution">
    <text evidence="8">The sequence shown here is derived from an EMBL/GenBank/DDBJ whole genome shotgun (WGS) entry which is preliminary data.</text>
</comment>
<reference evidence="8 9" key="1">
    <citation type="submission" date="2020-03" db="EMBL/GenBank/DDBJ databases">
        <title>Draft Genome Sequence of Cudoniella acicularis.</title>
        <authorList>
            <person name="Buettner E."/>
            <person name="Kellner H."/>
        </authorList>
    </citation>
    <scope>NUCLEOTIDE SEQUENCE [LARGE SCALE GENOMIC DNA]</scope>
    <source>
        <strain evidence="8 9">DSM 108380</strain>
    </source>
</reference>
<evidence type="ECO:0000256" key="5">
    <source>
        <dbReference type="ARBA" id="ARBA00038359"/>
    </source>
</evidence>
<feature type="transmembrane region" description="Helical" evidence="6">
    <location>
        <begin position="271"/>
        <end position="294"/>
    </location>
</feature>
<evidence type="ECO:0000259" key="7">
    <source>
        <dbReference type="Pfam" id="PF20684"/>
    </source>
</evidence>
<dbReference type="PANTHER" id="PTHR33048">
    <property type="entry name" value="PTH11-LIKE INTEGRAL MEMBRANE PROTEIN (AFU_ORTHOLOGUE AFUA_5G11245)"/>
    <property type="match status" value="1"/>
</dbReference>
<evidence type="ECO:0000256" key="1">
    <source>
        <dbReference type="ARBA" id="ARBA00004141"/>
    </source>
</evidence>
<evidence type="ECO:0000256" key="6">
    <source>
        <dbReference type="SAM" id="Phobius"/>
    </source>
</evidence>
<feature type="transmembrane region" description="Helical" evidence="6">
    <location>
        <begin position="67"/>
        <end position="91"/>
    </location>
</feature>
<keyword evidence="3 6" id="KW-1133">Transmembrane helix</keyword>
<dbReference type="Pfam" id="PF20684">
    <property type="entry name" value="Fung_rhodopsin"/>
    <property type="match status" value="1"/>
</dbReference>
<feature type="transmembrane region" description="Helical" evidence="6">
    <location>
        <begin position="153"/>
        <end position="176"/>
    </location>
</feature>
<dbReference type="InterPro" id="IPR052337">
    <property type="entry name" value="SAT4-like"/>
</dbReference>
<evidence type="ECO:0000256" key="4">
    <source>
        <dbReference type="ARBA" id="ARBA00023136"/>
    </source>
</evidence>
<comment type="subcellular location">
    <subcellularLocation>
        <location evidence="1">Membrane</location>
        <topology evidence="1">Multi-pass membrane protein</topology>
    </subcellularLocation>
</comment>
<name>A0A8H4RR59_9HELO</name>
<accession>A0A8H4RR59</accession>
<keyword evidence="4 6" id="KW-0472">Membrane</keyword>
<dbReference type="PANTHER" id="PTHR33048:SF92">
    <property type="entry name" value="INTEGRAL MEMBRANE PROTEIN"/>
    <property type="match status" value="1"/>
</dbReference>
<feature type="domain" description="Rhodopsin" evidence="7">
    <location>
        <begin position="50"/>
        <end position="291"/>
    </location>
</feature>
<feature type="transmembrane region" description="Helical" evidence="6">
    <location>
        <begin position="233"/>
        <end position="251"/>
    </location>
</feature>
<feature type="transmembrane region" description="Helical" evidence="6">
    <location>
        <begin position="196"/>
        <end position="221"/>
    </location>
</feature>
<dbReference type="AlphaFoldDB" id="A0A8H4RR59"/>
<feature type="transmembrane region" description="Helical" evidence="6">
    <location>
        <begin position="111"/>
        <end position="132"/>
    </location>
</feature>
<keyword evidence="2 6" id="KW-0812">Transmembrane</keyword>
<feature type="transmembrane region" description="Helical" evidence="6">
    <location>
        <begin position="27"/>
        <end position="47"/>
    </location>
</feature>
<dbReference type="EMBL" id="JAAMPI010000206">
    <property type="protein sequence ID" value="KAF4634133.1"/>
    <property type="molecule type" value="Genomic_DNA"/>
</dbReference>
<dbReference type="GO" id="GO:0016020">
    <property type="term" value="C:membrane"/>
    <property type="evidence" value="ECO:0007669"/>
    <property type="project" value="UniProtKB-SubCell"/>
</dbReference>
<sequence>MSELMSHIHLGIGSPENDELIAHAGRIPQQSFAISVGVLFGIAASAVTSRIVRRILTLGRLKLDDAFLWLALLCLGAATGCLYKDLFIMMLEDAIPMDPNVVVPINELPRLFASISIIDAFLLTIWTCTFAVKASFLSLFWTLIQGISKRVNNYYWCVVGYTVTTWLFLIAEPFILCPHFGANGAKCYPEDNYPKTLGLTILITILDIASDVMIASIPILLLRKSRMKRKQKLSLALFLCLSLVMVIFALIRVSGLKKGPVVDNTWSLYWQYVEGCVACVMASITPFRTLFVGMGSSSSHKNRKGPTFSLKALFWKRPSKNSADTKWMEMGSENNLPKPPGALLSGIRTFIRRNNRDAGDSTVLVSTTFGIEETISEEPGRDYERYLRKTAGIPQIQESVQSPSIRQRVEDVV</sequence>
<evidence type="ECO:0000313" key="8">
    <source>
        <dbReference type="EMBL" id="KAF4634133.1"/>
    </source>
</evidence>